<feature type="transmembrane region" description="Helical" evidence="1">
    <location>
        <begin position="241"/>
        <end position="259"/>
    </location>
</feature>
<dbReference type="GO" id="GO:0016746">
    <property type="term" value="F:acyltransferase activity"/>
    <property type="evidence" value="ECO:0007669"/>
    <property type="project" value="UniProtKB-KW"/>
</dbReference>
<feature type="transmembrane region" description="Helical" evidence="1">
    <location>
        <begin position="214"/>
        <end position="235"/>
    </location>
</feature>
<feature type="transmembrane region" description="Helical" evidence="1">
    <location>
        <begin position="56"/>
        <end position="73"/>
    </location>
</feature>
<dbReference type="PANTHER" id="PTHR23028">
    <property type="entry name" value="ACETYLTRANSFERASE"/>
    <property type="match status" value="1"/>
</dbReference>
<feature type="transmembrane region" description="Helical" evidence="1">
    <location>
        <begin position="135"/>
        <end position="157"/>
    </location>
</feature>
<accession>A0ABD6G9A1</accession>
<proteinExistence type="predicted"/>
<dbReference type="Proteomes" id="UP000175993">
    <property type="component" value="Unassembled WGS sequence"/>
</dbReference>
<dbReference type="PANTHER" id="PTHR23028:SF131">
    <property type="entry name" value="BLR2367 PROTEIN"/>
    <property type="match status" value="1"/>
</dbReference>
<evidence type="ECO:0000313" key="3">
    <source>
        <dbReference type="EMBL" id="MUP05952.1"/>
    </source>
</evidence>
<keyword evidence="1" id="KW-0812">Transmembrane</keyword>
<evidence type="ECO:0000313" key="4">
    <source>
        <dbReference type="Proteomes" id="UP000175993"/>
    </source>
</evidence>
<comment type="caution">
    <text evidence="3">The sequence shown here is derived from an EMBL/GenBank/DDBJ whole genome shotgun (WGS) entry which is preliminary data.</text>
</comment>
<dbReference type="Pfam" id="PF01757">
    <property type="entry name" value="Acyl_transf_3"/>
    <property type="match status" value="1"/>
</dbReference>
<evidence type="ECO:0000256" key="1">
    <source>
        <dbReference type="SAM" id="Phobius"/>
    </source>
</evidence>
<dbReference type="EMBL" id="MBEV02000006">
    <property type="protein sequence ID" value="MUP05952.1"/>
    <property type="molecule type" value="Genomic_DNA"/>
</dbReference>
<organism evidence="3 4">
    <name type="scientific">Agrobacterium vitis</name>
    <name type="common">Rhizobium vitis</name>
    <dbReference type="NCBI Taxonomy" id="373"/>
    <lineage>
        <taxon>Bacteria</taxon>
        <taxon>Pseudomonadati</taxon>
        <taxon>Pseudomonadota</taxon>
        <taxon>Alphaproteobacteria</taxon>
        <taxon>Hyphomicrobiales</taxon>
        <taxon>Rhizobiaceae</taxon>
        <taxon>Rhizobium/Agrobacterium group</taxon>
        <taxon>Agrobacterium</taxon>
    </lineage>
</organism>
<keyword evidence="1" id="KW-0472">Membrane</keyword>
<feature type="transmembrane region" description="Helical" evidence="1">
    <location>
        <begin position="188"/>
        <end position="207"/>
    </location>
</feature>
<feature type="transmembrane region" description="Helical" evidence="1">
    <location>
        <begin position="164"/>
        <end position="182"/>
    </location>
</feature>
<protein>
    <submittedName>
        <fullName evidence="3">Acyltransferase family protein</fullName>
    </submittedName>
</protein>
<gene>
    <name evidence="3" type="ORF">BBI04_014180</name>
</gene>
<keyword evidence="3" id="KW-0012">Acyltransferase</keyword>
<dbReference type="InterPro" id="IPR002656">
    <property type="entry name" value="Acyl_transf_3_dom"/>
</dbReference>
<keyword evidence="1" id="KW-1133">Transmembrane helix</keyword>
<dbReference type="InterPro" id="IPR050879">
    <property type="entry name" value="Acyltransferase_3"/>
</dbReference>
<reference evidence="3 4" key="1">
    <citation type="submission" date="2019-11" db="EMBL/GenBank/DDBJ databases">
        <title>Whole-genome sequencing of Allorhizobium vitis.</title>
        <authorList>
            <person name="Gan H.M."/>
            <person name="Savka M.A."/>
        </authorList>
    </citation>
    <scope>NUCLEOTIDE SEQUENCE [LARGE SCALE GENOMIC DNA]</scope>
    <source>
        <strain evidence="3 4">AB4</strain>
    </source>
</reference>
<evidence type="ECO:0000259" key="2">
    <source>
        <dbReference type="Pfam" id="PF01757"/>
    </source>
</evidence>
<sequence length="367" mass="39401">MEQAHPARNGSAMNKSQYIQSLDGLRGLAAFAVVLSHMPLLLGISLPALLVGDPSVALFFSLSGFLMAHLYGAKPFTRASVADYLVHRFVRIYPVYLVAVLLVILLSAIPALHYIQPITGLVEIFRHIAMLGSSGVFWSVPPEIQFYLFFLLLWLCFENPAKRPGLCAAIAGGFAIAMYLGFPGPGIVLLSKIPYFLFGALAGRVFSAGYCRPATVLSGLVVLGLIALFFLGQSFYAAANAFWGTSTALIATIIVYLAACEAPISKAVLASAPLRFAGRISFSLYLFHMPVSFLTLTALRNAFGATLPGWLAALIMIFASLGIATLSYSLIEKPSRRFFLGLWKARFPALSSATGKPDIPAAAHLSS</sequence>
<name>A0ABD6G9A1_AGRVI</name>
<feature type="transmembrane region" description="Helical" evidence="1">
    <location>
        <begin position="93"/>
        <end position="115"/>
    </location>
</feature>
<feature type="transmembrane region" description="Helical" evidence="1">
    <location>
        <begin position="280"/>
        <end position="303"/>
    </location>
</feature>
<feature type="transmembrane region" description="Helical" evidence="1">
    <location>
        <begin position="309"/>
        <end position="331"/>
    </location>
</feature>
<keyword evidence="3" id="KW-0808">Transferase</keyword>
<feature type="transmembrane region" description="Helical" evidence="1">
    <location>
        <begin position="28"/>
        <end position="50"/>
    </location>
</feature>
<feature type="domain" description="Acyltransferase 3" evidence="2">
    <location>
        <begin position="20"/>
        <end position="327"/>
    </location>
</feature>
<dbReference type="AlphaFoldDB" id="A0ABD6G9A1"/>